<reference evidence="3" key="2">
    <citation type="submission" date="2022-04" db="EMBL/GenBank/DDBJ databases">
        <title>Sequencing and genomic assembly of Halococcus dombrowskii.</title>
        <authorList>
            <person name="Lim S.W."/>
            <person name="MacLea K.S."/>
        </authorList>
    </citation>
    <scope>NUCLEOTIDE SEQUENCE</scope>
    <source>
        <strain evidence="3">H4</strain>
        <plasmid evidence="3">unnamed3</plasmid>
    </source>
</reference>
<reference evidence="2" key="3">
    <citation type="submission" date="2023-12" db="EMBL/GenBank/DDBJ databases">
        <authorList>
            <person name="Sun Q."/>
            <person name="Inoue M."/>
        </authorList>
    </citation>
    <scope>NUCLEOTIDE SEQUENCE</scope>
    <source>
        <strain evidence="2">JCM 12289</strain>
    </source>
</reference>
<dbReference type="GeneID" id="71763751"/>
<dbReference type="KEGG" id="hdo:MUK72_17845"/>
<reference evidence="2" key="1">
    <citation type="journal article" date="2014" name="Int. J. Syst. Evol. Microbiol.">
        <title>Complete genome sequence of Corynebacterium casei LMG S-19264T (=DSM 44701T), isolated from a smear-ripened cheese.</title>
        <authorList>
            <consortium name="US DOE Joint Genome Institute (JGI-PGF)"/>
            <person name="Walter F."/>
            <person name="Albersmeier A."/>
            <person name="Kalinowski J."/>
            <person name="Ruckert C."/>
        </authorList>
    </citation>
    <scope>NUCLEOTIDE SEQUENCE</scope>
    <source>
        <strain evidence="2">JCM 12289</strain>
    </source>
</reference>
<evidence type="ECO:0000313" key="4">
    <source>
        <dbReference type="Proteomes" id="UP000830542"/>
    </source>
</evidence>
<evidence type="ECO:0000313" key="3">
    <source>
        <dbReference type="EMBL" id="UOO97131.1"/>
    </source>
</evidence>
<dbReference type="Proteomes" id="UP001500962">
    <property type="component" value="Unassembled WGS sequence"/>
</dbReference>
<feature type="compositionally biased region" description="Basic and acidic residues" evidence="1">
    <location>
        <begin position="23"/>
        <end position="36"/>
    </location>
</feature>
<geneLocation type="plasmid" evidence="3 4">
    <name>unnamed3</name>
</geneLocation>
<dbReference type="Proteomes" id="UP000830542">
    <property type="component" value="Plasmid unnamed3"/>
</dbReference>
<organism evidence="2 5">
    <name type="scientific">Halococcus dombrowskii</name>
    <dbReference type="NCBI Taxonomy" id="179637"/>
    <lineage>
        <taxon>Archaea</taxon>
        <taxon>Methanobacteriati</taxon>
        <taxon>Methanobacteriota</taxon>
        <taxon>Stenosarchaea group</taxon>
        <taxon>Halobacteria</taxon>
        <taxon>Halobacteriales</taxon>
        <taxon>Halococcaceae</taxon>
        <taxon>Halococcus</taxon>
    </lineage>
</organism>
<feature type="compositionally biased region" description="Acidic residues" evidence="1">
    <location>
        <begin position="52"/>
        <end position="62"/>
    </location>
</feature>
<evidence type="ECO:0000256" key="1">
    <source>
        <dbReference type="SAM" id="MobiDB-lite"/>
    </source>
</evidence>
<dbReference type="EMBL" id="CP095008">
    <property type="protein sequence ID" value="UOO97131.1"/>
    <property type="molecule type" value="Genomic_DNA"/>
</dbReference>
<keyword evidence="3" id="KW-0614">Plasmid</keyword>
<evidence type="ECO:0000313" key="2">
    <source>
        <dbReference type="EMBL" id="GAA0460000.1"/>
    </source>
</evidence>
<protein>
    <recommendedName>
        <fullName evidence="6">Small CPxCG-related zinc finger protein</fullName>
    </recommendedName>
</protein>
<proteinExistence type="predicted"/>
<name>A0AAV3SG78_HALDO</name>
<dbReference type="AlphaFoldDB" id="A0AAV3SG78"/>
<feature type="region of interest" description="Disordered" evidence="1">
    <location>
        <begin position="23"/>
        <end position="62"/>
    </location>
</feature>
<dbReference type="EMBL" id="BAAADN010000024">
    <property type="protein sequence ID" value="GAA0460000.1"/>
    <property type="molecule type" value="Genomic_DNA"/>
</dbReference>
<keyword evidence="4" id="KW-1185">Reference proteome</keyword>
<gene>
    <name evidence="2" type="ORF">GCM10008985_15490</name>
    <name evidence="3" type="ORF">MUK72_17845</name>
</gene>
<evidence type="ECO:0000313" key="5">
    <source>
        <dbReference type="Proteomes" id="UP001500962"/>
    </source>
</evidence>
<accession>A0AAV3SG78</accession>
<evidence type="ECO:0008006" key="6">
    <source>
        <dbReference type="Google" id="ProtNLM"/>
    </source>
</evidence>
<dbReference type="RefSeq" id="WP_244706497.1">
    <property type="nucleotide sequence ID" value="NZ_BAAADN010000024.1"/>
</dbReference>
<sequence length="62" mass="6814">MTAKTDTDEGEAQSEICAECGKRTETDDFGRREIHEPGCPNTPGTTDPYAHEDDEEVDTTPL</sequence>